<dbReference type="EMBL" id="BJNH01000047">
    <property type="protein sequence ID" value="GEC27010.1"/>
    <property type="molecule type" value="Genomic_DNA"/>
</dbReference>
<dbReference type="PANTHER" id="PTHR30349">
    <property type="entry name" value="PHAGE INTEGRASE-RELATED"/>
    <property type="match status" value="1"/>
</dbReference>
<evidence type="ECO:0000256" key="3">
    <source>
        <dbReference type="ARBA" id="ARBA00023172"/>
    </source>
</evidence>
<dbReference type="Gene3D" id="1.10.443.10">
    <property type="entry name" value="Intergrase catalytic core"/>
    <property type="match status" value="1"/>
</dbReference>
<name>A0ABQ0S274_9PSEU</name>
<protein>
    <submittedName>
        <fullName evidence="5">Transposase</fullName>
    </submittedName>
</protein>
<reference evidence="5 6" key="1">
    <citation type="submission" date="2019-06" db="EMBL/GenBank/DDBJ databases">
        <title>Whole genome shotgun sequence of Pseudonocardia saturnea NBRC 14499.</title>
        <authorList>
            <person name="Hosoyama A."/>
            <person name="Uohara A."/>
            <person name="Ohji S."/>
            <person name="Ichikawa N."/>
        </authorList>
    </citation>
    <scope>NUCLEOTIDE SEQUENCE [LARGE SCALE GENOMIC DNA]</scope>
    <source>
        <strain evidence="5 6">NBRC 14499</strain>
    </source>
</reference>
<keyword evidence="6" id="KW-1185">Reference proteome</keyword>
<dbReference type="CDD" id="cd00397">
    <property type="entry name" value="DNA_BRE_C"/>
    <property type="match status" value="1"/>
</dbReference>
<evidence type="ECO:0000313" key="5">
    <source>
        <dbReference type="EMBL" id="GEC27010.1"/>
    </source>
</evidence>
<evidence type="ECO:0000313" key="6">
    <source>
        <dbReference type="Proteomes" id="UP000320693"/>
    </source>
</evidence>
<keyword evidence="2" id="KW-0238">DNA-binding</keyword>
<dbReference type="InterPro" id="IPR002104">
    <property type="entry name" value="Integrase_catalytic"/>
</dbReference>
<dbReference type="InterPro" id="IPR050090">
    <property type="entry name" value="Tyrosine_recombinase_XerCD"/>
</dbReference>
<dbReference type="SUPFAM" id="SSF56349">
    <property type="entry name" value="DNA breaking-rejoining enzymes"/>
    <property type="match status" value="1"/>
</dbReference>
<dbReference type="InterPro" id="IPR011010">
    <property type="entry name" value="DNA_brk_join_enz"/>
</dbReference>
<evidence type="ECO:0000259" key="4">
    <source>
        <dbReference type="PROSITE" id="PS51898"/>
    </source>
</evidence>
<dbReference type="PANTHER" id="PTHR30349:SF41">
    <property type="entry name" value="INTEGRASE_RECOMBINASE PROTEIN MJ0367-RELATED"/>
    <property type="match status" value="1"/>
</dbReference>
<gene>
    <name evidence="5" type="ORF">PSA01_40390</name>
</gene>
<evidence type="ECO:0000256" key="2">
    <source>
        <dbReference type="ARBA" id="ARBA00023125"/>
    </source>
</evidence>
<dbReference type="Pfam" id="PF00589">
    <property type="entry name" value="Phage_integrase"/>
    <property type="match status" value="1"/>
</dbReference>
<sequence length="777" mass="87367">MGRTGEQGVSNTLSGGTAAGGIRAGGVDAARFGAGHLLERLLSAVRPEFRHDIFIPDPDSAVFFTATCALPSCPAAIRRTRIGLCERHHAWWKQAGRPDLPGWLGLAEQRLRAEVPEVPACAVGGCNRAHRRSRLCVRHVCAWDRAGRPDWDHWCTEQPAPSPVNESGCRFPACPRWSEPTTGFCAAHRRRWIAAGRPEPHAWFDQLAHSLDPRVDLRGLEPRLRLEVQYGLQCRHDAASRLTRMIRVTTAVRLIREAGVASLLDWEDERWHAYTLCPNSVGSAYQSFILDTCAALRNLAGVDPWQQQYPRAVWDLRALDLAGSQRRLDFSRIEPGWLRELAKQWARWRLSRGNTGQSVATTLRACTLLGEHLCRTAGAGAGPEHLTRIVLESWFAALAIALSNPTSRAKRINQIGVFLRDVARHDWCPQIPHSAAVYEGDMPRLPPPRPRALSEHLMRQLEDPVNLARFPTDDGRLLLMILIQCGLRLGDACKLPLDCVVRDHHDAPYLAWINHKIHGRVAFFPISTELADHITVQQRAQQQRWPQGCRYLFTRYQTNLDGNKPLHASTWRRHLDAWLRAIELVDEHGAPAHVTAHQFRHTVATRLINRDVPQSVVQDLLDHMSPAMTARYARLTNATRRRHWETAMKVNAEGDPVTVAPEHPLADADWMRLSLVRAKVTLPNGYCGAPVQTDCEYANPCLDCRFFITTPEFLAQHRRQRDDSRQQIADAEQAGLARVAEKNRRTTAKLDKLITVLEHATDSEIVVGGRRENNAAG</sequence>
<feature type="domain" description="Tyr recombinase" evidence="4">
    <location>
        <begin position="448"/>
        <end position="645"/>
    </location>
</feature>
<proteinExistence type="inferred from homology"/>
<dbReference type="InterPro" id="IPR013762">
    <property type="entry name" value="Integrase-like_cat_sf"/>
</dbReference>
<dbReference type="Proteomes" id="UP000320693">
    <property type="component" value="Unassembled WGS sequence"/>
</dbReference>
<keyword evidence="3" id="KW-0233">DNA recombination</keyword>
<dbReference type="PROSITE" id="PS51898">
    <property type="entry name" value="TYR_RECOMBINASE"/>
    <property type="match status" value="1"/>
</dbReference>
<accession>A0ABQ0S274</accession>
<comment type="similarity">
    <text evidence="1">Belongs to the 'phage' integrase family.</text>
</comment>
<evidence type="ECO:0000256" key="1">
    <source>
        <dbReference type="ARBA" id="ARBA00008857"/>
    </source>
</evidence>
<organism evidence="5 6">
    <name type="scientific">Pseudonocardia saturnea</name>
    <dbReference type="NCBI Taxonomy" id="33909"/>
    <lineage>
        <taxon>Bacteria</taxon>
        <taxon>Bacillati</taxon>
        <taxon>Actinomycetota</taxon>
        <taxon>Actinomycetes</taxon>
        <taxon>Pseudonocardiales</taxon>
        <taxon>Pseudonocardiaceae</taxon>
        <taxon>Pseudonocardia</taxon>
    </lineage>
</organism>
<comment type="caution">
    <text evidence="5">The sequence shown here is derived from an EMBL/GenBank/DDBJ whole genome shotgun (WGS) entry which is preliminary data.</text>
</comment>